<feature type="region of interest" description="Disordered" evidence="1">
    <location>
        <begin position="41"/>
        <end position="62"/>
    </location>
</feature>
<comment type="caution">
    <text evidence="2">The sequence shown here is derived from an EMBL/GenBank/DDBJ whole genome shotgun (WGS) entry which is preliminary data.</text>
</comment>
<dbReference type="Proteomes" id="UP001341840">
    <property type="component" value="Unassembled WGS sequence"/>
</dbReference>
<sequence length="62" mass="7275">MEMQGIPVIMANLSIHRQREEANKGFQEKLCQILKIPKTHSFRVSPRNSKSKLKREREGLQK</sequence>
<name>A0ABU6SZS3_9FABA</name>
<feature type="non-terminal residue" evidence="2">
    <location>
        <position position="62"/>
    </location>
</feature>
<evidence type="ECO:0000313" key="2">
    <source>
        <dbReference type="EMBL" id="MED6141649.1"/>
    </source>
</evidence>
<accession>A0ABU6SZS3</accession>
<keyword evidence="3" id="KW-1185">Reference proteome</keyword>
<evidence type="ECO:0000313" key="3">
    <source>
        <dbReference type="Proteomes" id="UP001341840"/>
    </source>
</evidence>
<dbReference type="EMBL" id="JASCZI010064328">
    <property type="protein sequence ID" value="MED6141649.1"/>
    <property type="molecule type" value="Genomic_DNA"/>
</dbReference>
<organism evidence="2 3">
    <name type="scientific">Stylosanthes scabra</name>
    <dbReference type="NCBI Taxonomy" id="79078"/>
    <lineage>
        <taxon>Eukaryota</taxon>
        <taxon>Viridiplantae</taxon>
        <taxon>Streptophyta</taxon>
        <taxon>Embryophyta</taxon>
        <taxon>Tracheophyta</taxon>
        <taxon>Spermatophyta</taxon>
        <taxon>Magnoliopsida</taxon>
        <taxon>eudicotyledons</taxon>
        <taxon>Gunneridae</taxon>
        <taxon>Pentapetalae</taxon>
        <taxon>rosids</taxon>
        <taxon>fabids</taxon>
        <taxon>Fabales</taxon>
        <taxon>Fabaceae</taxon>
        <taxon>Papilionoideae</taxon>
        <taxon>50 kb inversion clade</taxon>
        <taxon>dalbergioids sensu lato</taxon>
        <taxon>Dalbergieae</taxon>
        <taxon>Pterocarpus clade</taxon>
        <taxon>Stylosanthes</taxon>
    </lineage>
</organism>
<proteinExistence type="predicted"/>
<reference evidence="2 3" key="1">
    <citation type="journal article" date="2023" name="Plants (Basel)">
        <title>Bridging the Gap: Combining Genomics and Transcriptomics Approaches to Understand Stylosanthes scabra, an Orphan Legume from the Brazilian Caatinga.</title>
        <authorList>
            <person name="Ferreira-Neto J.R.C."/>
            <person name="da Silva M.D."/>
            <person name="Binneck E."/>
            <person name="de Melo N.F."/>
            <person name="da Silva R.H."/>
            <person name="de Melo A.L.T.M."/>
            <person name="Pandolfi V."/>
            <person name="Bustamante F.O."/>
            <person name="Brasileiro-Vidal A.C."/>
            <person name="Benko-Iseppon A.M."/>
        </authorList>
    </citation>
    <scope>NUCLEOTIDE SEQUENCE [LARGE SCALE GENOMIC DNA]</scope>
    <source>
        <tissue evidence="2">Leaves</tissue>
    </source>
</reference>
<protein>
    <submittedName>
        <fullName evidence="2">Uncharacterized protein</fullName>
    </submittedName>
</protein>
<gene>
    <name evidence="2" type="ORF">PIB30_105566</name>
</gene>
<evidence type="ECO:0000256" key="1">
    <source>
        <dbReference type="SAM" id="MobiDB-lite"/>
    </source>
</evidence>